<dbReference type="RefSeq" id="WP_216940710.1">
    <property type="nucleotide sequence ID" value="NZ_CP077062.1"/>
</dbReference>
<dbReference type="Pfam" id="PF12900">
    <property type="entry name" value="Pyridox_ox_2"/>
    <property type="match status" value="1"/>
</dbReference>
<accession>A0A975SZK4</accession>
<reference evidence="1" key="1">
    <citation type="submission" date="2021-06" db="EMBL/GenBank/DDBJ databases">
        <title>Complete genome sequence of Nocardioides sp. G188.</title>
        <authorList>
            <person name="Im W.-T."/>
        </authorList>
    </citation>
    <scope>NUCLEOTIDE SEQUENCE</scope>
    <source>
        <strain evidence="1">G188</strain>
    </source>
</reference>
<gene>
    <name evidence="1" type="ORF">KRR39_03150</name>
</gene>
<name>A0A975SZK4_9ACTN</name>
<sequence>MPELIRLTDAECRWLLAANVVGRVGFDAGAGPRIHPVNYAMDGDAVVLRTAEGSELAGLADRGAAPAGPLVAFEVDHVDYDRHQGWSVLAVGRVSRVVDAADLERIAREWSPRPWAGGEREVVLRVAVLELTGRRLGNDWPPTTGSPVNRTL</sequence>
<dbReference type="EMBL" id="CP077062">
    <property type="protein sequence ID" value="QWZ08864.1"/>
    <property type="molecule type" value="Genomic_DNA"/>
</dbReference>
<organism evidence="1 2">
    <name type="scientific">Nocardioides panacis</name>
    <dbReference type="NCBI Taxonomy" id="2849501"/>
    <lineage>
        <taxon>Bacteria</taxon>
        <taxon>Bacillati</taxon>
        <taxon>Actinomycetota</taxon>
        <taxon>Actinomycetes</taxon>
        <taxon>Propionibacteriales</taxon>
        <taxon>Nocardioidaceae</taxon>
        <taxon>Nocardioides</taxon>
    </lineage>
</organism>
<evidence type="ECO:0000313" key="2">
    <source>
        <dbReference type="Proteomes" id="UP000683575"/>
    </source>
</evidence>
<keyword evidence="2" id="KW-1185">Reference proteome</keyword>
<protein>
    <submittedName>
        <fullName evidence="1">Pyridoxamine 5'-phosphate oxidase family protein</fullName>
    </submittedName>
</protein>
<evidence type="ECO:0000313" key="1">
    <source>
        <dbReference type="EMBL" id="QWZ08864.1"/>
    </source>
</evidence>
<dbReference type="InterPro" id="IPR024747">
    <property type="entry name" value="Pyridox_Oxase-rel"/>
</dbReference>
<dbReference type="Proteomes" id="UP000683575">
    <property type="component" value="Chromosome"/>
</dbReference>
<dbReference type="AlphaFoldDB" id="A0A975SZK4"/>
<dbReference type="KEGG" id="nps:KRR39_03150"/>
<proteinExistence type="predicted"/>